<evidence type="ECO:0008006" key="3">
    <source>
        <dbReference type="Google" id="ProtNLM"/>
    </source>
</evidence>
<evidence type="ECO:0000313" key="1">
    <source>
        <dbReference type="EMBL" id="CAK9183413.1"/>
    </source>
</evidence>
<name>A0ABC8UQV4_9AQUA</name>
<dbReference type="PANTHER" id="PTHR34778">
    <property type="entry name" value="OS02G0580700 PROTEIN"/>
    <property type="match status" value="1"/>
</dbReference>
<dbReference type="PANTHER" id="PTHR34778:SF6">
    <property type="entry name" value="SHUGOSHIN C-TERMINAL DOMAIN-CONTAINING PROTEIN"/>
    <property type="match status" value="1"/>
</dbReference>
<comment type="caution">
    <text evidence="1">The sequence shown here is derived from an EMBL/GenBank/DDBJ whole genome shotgun (WGS) entry which is preliminary data.</text>
</comment>
<dbReference type="AlphaFoldDB" id="A0ABC8UQV4"/>
<keyword evidence="2" id="KW-1185">Reference proteome</keyword>
<dbReference type="EMBL" id="CAUOFW020008630">
    <property type="protein sequence ID" value="CAK9183413.1"/>
    <property type="molecule type" value="Genomic_DNA"/>
</dbReference>
<dbReference type="Proteomes" id="UP001642360">
    <property type="component" value="Unassembled WGS sequence"/>
</dbReference>
<proteinExistence type="predicted"/>
<sequence length="58" mass="6607">MVALKKAYADIILNTAKEAAARVMGSERKSLRFQQDLRATKDEAIRMLLRLKQMVDAK</sequence>
<organism evidence="1 2">
    <name type="scientific">Ilex paraguariensis</name>
    <name type="common">yerba mate</name>
    <dbReference type="NCBI Taxonomy" id="185542"/>
    <lineage>
        <taxon>Eukaryota</taxon>
        <taxon>Viridiplantae</taxon>
        <taxon>Streptophyta</taxon>
        <taxon>Embryophyta</taxon>
        <taxon>Tracheophyta</taxon>
        <taxon>Spermatophyta</taxon>
        <taxon>Magnoliopsida</taxon>
        <taxon>eudicotyledons</taxon>
        <taxon>Gunneridae</taxon>
        <taxon>Pentapetalae</taxon>
        <taxon>asterids</taxon>
        <taxon>campanulids</taxon>
        <taxon>Aquifoliales</taxon>
        <taxon>Aquifoliaceae</taxon>
        <taxon>Ilex</taxon>
    </lineage>
</organism>
<gene>
    <name evidence="1" type="ORF">ILEXP_LOCUS53678</name>
</gene>
<accession>A0ABC8UQV4</accession>
<feature type="non-terminal residue" evidence="1">
    <location>
        <position position="58"/>
    </location>
</feature>
<protein>
    <recommendedName>
        <fullName evidence="3">50S ribosomal protein L29</fullName>
    </recommendedName>
</protein>
<reference evidence="1 2" key="1">
    <citation type="submission" date="2024-02" db="EMBL/GenBank/DDBJ databases">
        <authorList>
            <person name="Vignale AGUSTIN F."/>
            <person name="Sosa J E."/>
            <person name="Modenutti C."/>
        </authorList>
    </citation>
    <scope>NUCLEOTIDE SEQUENCE [LARGE SCALE GENOMIC DNA]</scope>
</reference>
<evidence type="ECO:0000313" key="2">
    <source>
        <dbReference type="Proteomes" id="UP001642360"/>
    </source>
</evidence>